<feature type="non-terminal residue" evidence="1">
    <location>
        <position position="1"/>
    </location>
</feature>
<organism evidence="1">
    <name type="scientific">gut metagenome</name>
    <dbReference type="NCBI Taxonomy" id="749906"/>
    <lineage>
        <taxon>unclassified sequences</taxon>
        <taxon>metagenomes</taxon>
        <taxon>organismal metagenomes</taxon>
    </lineage>
</organism>
<protein>
    <submittedName>
        <fullName evidence="1">Uncharacterized protein</fullName>
    </submittedName>
</protein>
<reference evidence="1" key="1">
    <citation type="journal article" date="2012" name="PLoS ONE">
        <title>Gene sets for utilization of primary and secondary nutrition supplies in the distal gut of endangered iberian lynx.</title>
        <authorList>
            <person name="Alcaide M."/>
            <person name="Messina E."/>
            <person name="Richter M."/>
            <person name="Bargiela R."/>
            <person name="Peplies J."/>
            <person name="Huws S.A."/>
            <person name="Newbold C.J."/>
            <person name="Golyshin P.N."/>
            <person name="Simon M.A."/>
            <person name="Lopez G."/>
            <person name="Yakimov M.M."/>
            <person name="Ferrer M."/>
        </authorList>
    </citation>
    <scope>NUCLEOTIDE SEQUENCE</scope>
</reference>
<accession>J9FJS2</accession>
<name>J9FJS2_9ZZZZ</name>
<evidence type="ECO:0000313" key="1">
    <source>
        <dbReference type="EMBL" id="EJW89897.1"/>
    </source>
</evidence>
<dbReference type="AlphaFoldDB" id="J9FJS2"/>
<gene>
    <name evidence="1" type="ORF">EVA_21996</name>
</gene>
<dbReference type="EMBL" id="AMCI01009185">
    <property type="protein sequence ID" value="EJW89897.1"/>
    <property type="molecule type" value="Genomic_DNA"/>
</dbReference>
<sequence length="61" mass="6444">LSSPTGFSANQYGPISLSDAGDPNAALCRIYADNSIYIPTVAKVEAGNLTPPDNFLFIPEE</sequence>
<comment type="caution">
    <text evidence="1">The sequence shown here is derived from an EMBL/GenBank/DDBJ whole genome shotgun (WGS) entry which is preliminary data.</text>
</comment>
<proteinExistence type="predicted"/>